<dbReference type="AlphaFoldDB" id="A0A737TXA6"/>
<proteinExistence type="predicted"/>
<reference evidence="2" key="2">
    <citation type="submission" date="2018-07" db="EMBL/GenBank/DDBJ databases">
        <authorList>
            <consortium name="NCBI Pathogen Detection Project"/>
        </authorList>
    </citation>
    <scope>NUCLEOTIDE SEQUENCE</scope>
    <source>
        <strain evidence="2">6221-69</strain>
    </source>
</reference>
<sequence>ISHGNWWLVLFPGLMLFTLVMLFDQFARAVQRLWLRSDVC</sequence>
<evidence type="ECO:0000256" key="1">
    <source>
        <dbReference type="SAM" id="Phobius"/>
    </source>
</evidence>
<name>A0A737TXA6_SALHO</name>
<feature type="non-terminal residue" evidence="2">
    <location>
        <position position="1"/>
    </location>
</feature>
<organism evidence="2">
    <name type="scientific">Salmonella enterica subsp. houtenae serovar 44:z4,z24:-</name>
    <dbReference type="NCBI Taxonomy" id="1967610"/>
    <lineage>
        <taxon>Bacteria</taxon>
        <taxon>Pseudomonadati</taxon>
        <taxon>Pseudomonadota</taxon>
        <taxon>Gammaproteobacteria</taxon>
        <taxon>Enterobacterales</taxon>
        <taxon>Enterobacteriaceae</taxon>
        <taxon>Salmonella</taxon>
    </lineage>
</organism>
<keyword evidence="1" id="KW-1133">Transmembrane helix</keyword>
<protein>
    <submittedName>
        <fullName evidence="2">ABC transporter permease</fullName>
    </submittedName>
</protein>
<gene>
    <name evidence="2" type="ORF">GND53_000849</name>
</gene>
<evidence type="ECO:0000313" key="2">
    <source>
        <dbReference type="EMBL" id="HAE8350186.1"/>
    </source>
</evidence>
<comment type="caution">
    <text evidence="2">The sequence shown here is derived from an EMBL/GenBank/DDBJ whole genome shotgun (WGS) entry which is preliminary data.</text>
</comment>
<feature type="transmembrane region" description="Helical" evidence="1">
    <location>
        <begin position="6"/>
        <end position="27"/>
    </location>
</feature>
<dbReference type="EMBL" id="DAATFQ010000004">
    <property type="protein sequence ID" value="HAE8350186.1"/>
    <property type="molecule type" value="Genomic_DNA"/>
</dbReference>
<keyword evidence="1" id="KW-0812">Transmembrane</keyword>
<reference evidence="2" key="1">
    <citation type="journal article" date="2018" name="Genome Biol.">
        <title>SKESA: strategic k-mer extension for scrupulous assemblies.</title>
        <authorList>
            <person name="Souvorov A."/>
            <person name="Agarwala R."/>
            <person name="Lipman D.J."/>
        </authorList>
    </citation>
    <scope>NUCLEOTIDE SEQUENCE</scope>
    <source>
        <strain evidence="2">6221-69</strain>
    </source>
</reference>
<keyword evidence="1" id="KW-0472">Membrane</keyword>
<accession>A0A737TXA6</accession>